<dbReference type="PANTHER" id="PTHR11384">
    <property type="entry name" value="ATP-BINDING CASSETTE, SUB-FAMILY D MEMBER"/>
    <property type="match status" value="1"/>
</dbReference>
<evidence type="ECO:0000256" key="1">
    <source>
        <dbReference type="ARBA" id="ARBA00022448"/>
    </source>
</evidence>
<feature type="region of interest" description="Disordered" evidence="5">
    <location>
        <begin position="23"/>
        <end position="43"/>
    </location>
</feature>
<dbReference type="Proteomes" id="UP000187209">
    <property type="component" value="Unassembled WGS sequence"/>
</dbReference>
<evidence type="ECO:0000256" key="4">
    <source>
        <dbReference type="ARBA" id="ARBA00023136"/>
    </source>
</evidence>
<dbReference type="PANTHER" id="PTHR11384:SF67">
    <property type="entry name" value="ATP-BINDING CASSETTE SUB-FAMILY D MEMBER 1"/>
    <property type="match status" value="1"/>
</dbReference>
<dbReference type="Pfam" id="PF06472">
    <property type="entry name" value="ABC_membrane_2"/>
    <property type="match status" value="1"/>
</dbReference>
<dbReference type="InterPro" id="IPR050835">
    <property type="entry name" value="ABC_transporter_sub-D"/>
</dbReference>
<gene>
    <name evidence="8" type="ORF">SteCoe_13859</name>
</gene>
<proteinExistence type="predicted"/>
<keyword evidence="9" id="KW-1185">Reference proteome</keyword>
<keyword evidence="6" id="KW-0732">Signal</keyword>
<feature type="chain" id="PRO_5012458412" description="ABC transmembrane type-1 domain-containing protein" evidence="6">
    <location>
        <begin position="24"/>
        <end position="114"/>
    </location>
</feature>
<evidence type="ECO:0000313" key="8">
    <source>
        <dbReference type="EMBL" id="OMJ84950.1"/>
    </source>
</evidence>
<evidence type="ECO:0000256" key="3">
    <source>
        <dbReference type="ARBA" id="ARBA00022989"/>
    </source>
</evidence>
<keyword evidence="4" id="KW-0472">Membrane</keyword>
<organism evidence="8 9">
    <name type="scientific">Stentor coeruleus</name>
    <dbReference type="NCBI Taxonomy" id="5963"/>
    <lineage>
        <taxon>Eukaryota</taxon>
        <taxon>Sar</taxon>
        <taxon>Alveolata</taxon>
        <taxon>Ciliophora</taxon>
        <taxon>Postciliodesmatophora</taxon>
        <taxon>Heterotrichea</taxon>
        <taxon>Heterotrichida</taxon>
        <taxon>Stentoridae</taxon>
        <taxon>Stentor</taxon>
    </lineage>
</organism>
<accession>A0A1R2C7K8</accession>
<dbReference type="GO" id="GO:0042760">
    <property type="term" value="P:very long-chain fatty acid catabolic process"/>
    <property type="evidence" value="ECO:0007669"/>
    <property type="project" value="TreeGrafter"/>
</dbReference>
<evidence type="ECO:0000256" key="6">
    <source>
        <dbReference type="SAM" id="SignalP"/>
    </source>
</evidence>
<dbReference type="OrthoDB" id="422637at2759"/>
<name>A0A1R2C7K8_9CILI</name>
<feature type="domain" description="ABC transmembrane type-1" evidence="7">
    <location>
        <begin position="55"/>
        <end position="109"/>
    </location>
</feature>
<dbReference type="EMBL" id="MPUH01000253">
    <property type="protein sequence ID" value="OMJ84950.1"/>
    <property type="molecule type" value="Genomic_DNA"/>
</dbReference>
<dbReference type="GO" id="GO:0006635">
    <property type="term" value="P:fatty acid beta-oxidation"/>
    <property type="evidence" value="ECO:0007669"/>
    <property type="project" value="TreeGrafter"/>
</dbReference>
<dbReference type="GO" id="GO:0007031">
    <property type="term" value="P:peroxisome organization"/>
    <property type="evidence" value="ECO:0007669"/>
    <property type="project" value="TreeGrafter"/>
</dbReference>
<evidence type="ECO:0000256" key="2">
    <source>
        <dbReference type="ARBA" id="ARBA00022692"/>
    </source>
</evidence>
<dbReference type="GO" id="GO:0140359">
    <property type="term" value="F:ABC-type transporter activity"/>
    <property type="evidence" value="ECO:0007669"/>
    <property type="project" value="InterPro"/>
</dbReference>
<keyword evidence="3" id="KW-1133">Transmembrane helix</keyword>
<dbReference type="GO" id="GO:0005324">
    <property type="term" value="F:long-chain fatty acid transmembrane transporter activity"/>
    <property type="evidence" value="ECO:0007669"/>
    <property type="project" value="TreeGrafter"/>
</dbReference>
<keyword evidence="2" id="KW-0812">Transmembrane</keyword>
<evidence type="ECO:0000313" key="9">
    <source>
        <dbReference type="Proteomes" id="UP000187209"/>
    </source>
</evidence>
<sequence>MAHPKSASIVALVVALIIGFKNSKPAASKSSSSSSVSSSKKGHVNAQFIKRLWPLIKIVIPSWKSREVLNLVTLSVLLVARTFMSVSISDIKGKIVKTIVKQDFRKFLETVRYI</sequence>
<reference evidence="8 9" key="1">
    <citation type="submission" date="2016-11" db="EMBL/GenBank/DDBJ databases">
        <title>The macronuclear genome of Stentor coeruleus: a giant cell with tiny introns.</title>
        <authorList>
            <person name="Slabodnick M."/>
            <person name="Ruby J.G."/>
            <person name="Reiff S.B."/>
            <person name="Swart E.C."/>
            <person name="Gosai S."/>
            <person name="Prabakaran S."/>
            <person name="Witkowska E."/>
            <person name="Larue G.E."/>
            <person name="Fisher S."/>
            <person name="Freeman R.M."/>
            <person name="Gunawardena J."/>
            <person name="Chu W."/>
            <person name="Stover N.A."/>
            <person name="Gregory B.D."/>
            <person name="Nowacki M."/>
            <person name="Derisi J."/>
            <person name="Roy S.W."/>
            <person name="Marshall W.F."/>
            <person name="Sood P."/>
        </authorList>
    </citation>
    <scope>NUCLEOTIDE SEQUENCE [LARGE SCALE GENOMIC DNA]</scope>
    <source>
        <strain evidence="8">WM001</strain>
    </source>
</reference>
<dbReference type="InterPro" id="IPR011527">
    <property type="entry name" value="ABC1_TM_dom"/>
</dbReference>
<keyword evidence="1" id="KW-0813">Transport</keyword>
<dbReference type="GO" id="GO:0005778">
    <property type="term" value="C:peroxisomal membrane"/>
    <property type="evidence" value="ECO:0007669"/>
    <property type="project" value="TreeGrafter"/>
</dbReference>
<evidence type="ECO:0000256" key="5">
    <source>
        <dbReference type="SAM" id="MobiDB-lite"/>
    </source>
</evidence>
<feature type="compositionally biased region" description="Low complexity" evidence="5">
    <location>
        <begin position="23"/>
        <end position="39"/>
    </location>
</feature>
<protein>
    <recommendedName>
        <fullName evidence="7">ABC transmembrane type-1 domain-containing protein</fullName>
    </recommendedName>
</protein>
<feature type="signal peptide" evidence="6">
    <location>
        <begin position="1"/>
        <end position="23"/>
    </location>
</feature>
<dbReference type="GO" id="GO:0005524">
    <property type="term" value="F:ATP binding"/>
    <property type="evidence" value="ECO:0007669"/>
    <property type="project" value="InterPro"/>
</dbReference>
<dbReference type="AlphaFoldDB" id="A0A1R2C7K8"/>
<dbReference type="GO" id="GO:0015910">
    <property type="term" value="P:long-chain fatty acid import into peroxisome"/>
    <property type="evidence" value="ECO:0007669"/>
    <property type="project" value="TreeGrafter"/>
</dbReference>
<comment type="caution">
    <text evidence="8">The sequence shown here is derived from an EMBL/GenBank/DDBJ whole genome shotgun (WGS) entry which is preliminary data.</text>
</comment>
<evidence type="ECO:0000259" key="7">
    <source>
        <dbReference type="Pfam" id="PF06472"/>
    </source>
</evidence>